<name>A0A3M7T3H2_BRAPC</name>
<feature type="compositionally biased region" description="Basic and acidic residues" evidence="5">
    <location>
        <begin position="1"/>
        <end position="12"/>
    </location>
</feature>
<keyword evidence="3" id="KW-0863">Zinc-finger</keyword>
<evidence type="ECO:0000259" key="6">
    <source>
        <dbReference type="PROSITE" id="PS51805"/>
    </source>
</evidence>
<sequence length="275" mass="31596">MITDDEAGKNENDLQIDEPAKTKKRLRKARTKNLKNKKIGVGKKRAGRKRLKNKTKTNHIDSDTEKFIKSFKNSNISKKKPRKVPESTDSKQVTTNGPVVQKINKKIQLNQHWVECSSYVVKNQAINDEDDAGKYKLVVPREKTAPKNPKPNDSDVKICSFCQMASNEVYGLGELFGPYYNEEKNDLELEDEEIFVHEGCATWTKDIFVYENKVYGLEKSVFESKEYKCSHCDKYGATLICKVLSCGKMFHFPCAVKNDVQFYTENFSIKCIDHE</sequence>
<protein>
    <submittedName>
        <fullName evidence="7">Transcription factor 20</fullName>
    </submittedName>
</protein>
<keyword evidence="2" id="KW-0479">Metal-binding</keyword>
<keyword evidence="1" id="KW-0597">Phosphoprotein</keyword>
<proteinExistence type="predicted"/>
<dbReference type="OrthoDB" id="10029243at2759"/>
<feature type="compositionally biased region" description="Basic and acidic residues" evidence="5">
    <location>
        <begin position="58"/>
        <end position="68"/>
    </location>
</feature>
<dbReference type="EMBL" id="REGN01000351">
    <property type="protein sequence ID" value="RNA42571.1"/>
    <property type="molecule type" value="Genomic_DNA"/>
</dbReference>
<dbReference type="Proteomes" id="UP000276133">
    <property type="component" value="Unassembled WGS sequence"/>
</dbReference>
<dbReference type="GO" id="GO:0005634">
    <property type="term" value="C:nucleus"/>
    <property type="evidence" value="ECO:0007669"/>
    <property type="project" value="TreeGrafter"/>
</dbReference>
<dbReference type="PANTHER" id="PTHR14955">
    <property type="entry name" value="RETINOIC ACID INDUCED 1/TRANSCRIPTION FACTOR 20"/>
    <property type="match status" value="1"/>
</dbReference>
<dbReference type="GO" id="GO:0008270">
    <property type="term" value="F:zinc ion binding"/>
    <property type="evidence" value="ECO:0007669"/>
    <property type="project" value="UniProtKB-KW"/>
</dbReference>
<dbReference type="InterPro" id="IPR052440">
    <property type="entry name" value="Trans_Reg/Chrom_Remod"/>
</dbReference>
<gene>
    <name evidence="7" type="ORF">BpHYR1_017148</name>
</gene>
<feature type="compositionally biased region" description="Basic residues" evidence="5">
    <location>
        <begin position="22"/>
        <end position="57"/>
    </location>
</feature>
<evidence type="ECO:0000313" key="8">
    <source>
        <dbReference type="Proteomes" id="UP000276133"/>
    </source>
</evidence>
<feature type="domain" description="PHD-type" evidence="6">
    <location>
        <begin position="156"/>
        <end position="275"/>
    </location>
</feature>
<evidence type="ECO:0000256" key="4">
    <source>
        <dbReference type="ARBA" id="ARBA00022833"/>
    </source>
</evidence>
<evidence type="ECO:0000256" key="3">
    <source>
        <dbReference type="ARBA" id="ARBA00022771"/>
    </source>
</evidence>
<dbReference type="Gene3D" id="3.30.40.10">
    <property type="entry name" value="Zinc/RING finger domain, C3HC4 (zinc finger)"/>
    <property type="match status" value="1"/>
</dbReference>
<organism evidence="7 8">
    <name type="scientific">Brachionus plicatilis</name>
    <name type="common">Marine rotifer</name>
    <name type="synonym">Brachionus muelleri</name>
    <dbReference type="NCBI Taxonomy" id="10195"/>
    <lineage>
        <taxon>Eukaryota</taxon>
        <taxon>Metazoa</taxon>
        <taxon>Spiralia</taxon>
        <taxon>Gnathifera</taxon>
        <taxon>Rotifera</taxon>
        <taxon>Eurotatoria</taxon>
        <taxon>Monogononta</taxon>
        <taxon>Pseudotrocha</taxon>
        <taxon>Ploima</taxon>
        <taxon>Brachionidae</taxon>
        <taxon>Brachionus</taxon>
    </lineage>
</organism>
<evidence type="ECO:0000256" key="1">
    <source>
        <dbReference type="ARBA" id="ARBA00022553"/>
    </source>
</evidence>
<evidence type="ECO:0000256" key="2">
    <source>
        <dbReference type="ARBA" id="ARBA00022723"/>
    </source>
</evidence>
<dbReference type="STRING" id="10195.A0A3M7T3H2"/>
<keyword evidence="4" id="KW-0862">Zinc</keyword>
<dbReference type="InterPro" id="IPR034732">
    <property type="entry name" value="EPHD"/>
</dbReference>
<comment type="caution">
    <text evidence="7">The sequence shown here is derived from an EMBL/GenBank/DDBJ whole genome shotgun (WGS) entry which is preliminary data.</text>
</comment>
<dbReference type="AlphaFoldDB" id="A0A3M7T3H2"/>
<dbReference type="PROSITE" id="PS51805">
    <property type="entry name" value="EPHD"/>
    <property type="match status" value="1"/>
</dbReference>
<keyword evidence="8" id="KW-1185">Reference proteome</keyword>
<reference evidence="7 8" key="1">
    <citation type="journal article" date="2018" name="Sci. Rep.">
        <title>Genomic signatures of local adaptation to the degree of environmental predictability in rotifers.</title>
        <authorList>
            <person name="Franch-Gras L."/>
            <person name="Hahn C."/>
            <person name="Garcia-Roger E.M."/>
            <person name="Carmona M.J."/>
            <person name="Serra M."/>
            <person name="Gomez A."/>
        </authorList>
    </citation>
    <scope>NUCLEOTIDE SEQUENCE [LARGE SCALE GENOMIC DNA]</scope>
    <source>
        <strain evidence="7">HYR1</strain>
    </source>
</reference>
<dbReference type="Pfam" id="PF13771">
    <property type="entry name" value="zf-HC5HC2H"/>
    <property type="match status" value="1"/>
</dbReference>
<evidence type="ECO:0000313" key="7">
    <source>
        <dbReference type="EMBL" id="RNA42571.1"/>
    </source>
</evidence>
<dbReference type="GO" id="GO:0006357">
    <property type="term" value="P:regulation of transcription by RNA polymerase II"/>
    <property type="evidence" value="ECO:0007669"/>
    <property type="project" value="TreeGrafter"/>
</dbReference>
<dbReference type="InterPro" id="IPR013083">
    <property type="entry name" value="Znf_RING/FYVE/PHD"/>
</dbReference>
<evidence type="ECO:0000256" key="5">
    <source>
        <dbReference type="SAM" id="MobiDB-lite"/>
    </source>
</evidence>
<feature type="region of interest" description="Disordered" evidence="5">
    <location>
        <begin position="1"/>
        <end position="94"/>
    </location>
</feature>
<dbReference type="PANTHER" id="PTHR14955:SF4">
    <property type="entry name" value="PHD-TYPE DOMAIN-CONTAINING PROTEIN"/>
    <property type="match status" value="1"/>
</dbReference>
<accession>A0A3M7T3H2</accession>